<reference evidence="2" key="1">
    <citation type="journal article" date="2020" name="Stud. Mycol.">
        <title>101 Dothideomycetes genomes: a test case for predicting lifestyles and emergence of pathogens.</title>
        <authorList>
            <person name="Haridas S."/>
            <person name="Albert R."/>
            <person name="Binder M."/>
            <person name="Bloem J."/>
            <person name="Labutti K."/>
            <person name="Salamov A."/>
            <person name="Andreopoulos B."/>
            <person name="Baker S."/>
            <person name="Barry K."/>
            <person name="Bills G."/>
            <person name="Bluhm B."/>
            <person name="Cannon C."/>
            <person name="Castanera R."/>
            <person name="Culley D."/>
            <person name="Daum C."/>
            <person name="Ezra D."/>
            <person name="Gonzalez J."/>
            <person name="Henrissat B."/>
            <person name="Kuo A."/>
            <person name="Liang C."/>
            <person name="Lipzen A."/>
            <person name="Lutzoni F."/>
            <person name="Magnuson J."/>
            <person name="Mondo S."/>
            <person name="Nolan M."/>
            <person name="Ohm R."/>
            <person name="Pangilinan J."/>
            <person name="Park H.-J."/>
            <person name="Ramirez L."/>
            <person name="Alfaro M."/>
            <person name="Sun H."/>
            <person name="Tritt A."/>
            <person name="Yoshinaga Y."/>
            <person name="Zwiers L.-H."/>
            <person name="Turgeon B."/>
            <person name="Goodwin S."/>
            <person name="Spatafora J."/>
            <person name="Crous P."/>
            <person name="Grigoriev I."/>
        </authorList>
    </citation>
    <scope>NUCLEOTIDE SEQUENCE</scope>
    <source>
        <strain evidence="2">CBS 130266</strain>
    </source>
</reference>
<dbReference type="EMBL" id="MU007087">
    <property type="protein sequence ID" value="KAF2422867.1"/>
    <property type="molecule type" value="Genomic_DNA"/>
</dbReference>
<organism evidence="2 3">
    <name type="scientific">Tothia fuscella</name>
    <dbReference type="NCBI Taxonomy" id="1048955"/>
    <lineage>
        <taxon>Eukaryota</taxon>
        <taxon>Fungi</taxon>
        <taxon>Dikarya</taxon>
        <taxon>Ascomycota</taxon>
        <taxon>Pezizomycotina</taxon>
        <taxon>Dothideomycetes</taxon>
        <taxon>Pleosporomycetidae</taxon>
        <taxon>Venturiales</taxon>
        <taxon>Cylindrosympodiaceae</taxon>
        <taxon>Tothia</taxon>
    </lineage>
</organism>
<protein>
    <submittedName>
        <fullName evidence="2">Uncharacterized protein</fullName>
    </submittedName>
</protein>
<sequence length="238" mass="26331">MAQFVSQSLRNPSAFVRAGSTLNQTKHKQRTQGTCKKKSKATKKKQHSRSGRAGWPEVERRCSDNATTELLVWPNGLHIHQMCPIIDEAGLRLLILTREPGMRNCRTINGTMSGKPRLAPPDLLKSMMCTITTKREIIMNGHDNSKSLPTSFFSGTESSSLVELGGAARIRASLILDRLNIPLIPALFMFQVVSNRQLRACFLGALNEHKSQDSMDDLDSLLYFHHTAITPFGGGLCG</sequence>
<feature type="region of interest" description="Disordered" evidence="1">
    <location>
        <begin position="15"/>
        <end position="59"/>
    </location>
</feature>
<evidence type="ECO:0000256" key="1">
    <source>
        <dbReference type="SAM" id="MobiDB-lite"/>
    </source>
</evidence>
<evidence type="ECO:0000313" key="3">
    <source>
        <dbReference type="Proteomes" id="UP000800235"/>
    </source>
</evidence>
<feature type="compositionally biased region" description="Basic residues" evidence="1">
    <location>
        <begin position="25"/>
        <end position="50"/>
    </location>
</feature>
<accession>A0A9P4NI60</accession>
<name>A0A9P4NI60_9PEZI</name>
<dbReference type="Proteomes" id="UP000800235">
    <property type="component" value="Unassembled WGS sequence"/>
</dbReference>
<gene>
    <name evidence="2" type="ORF">EJ08DRAFT_664672</name>
</gene>
<evidence type="ECO:0000313" key="2">
    <source>
        <dbReference type="EMBL" id="KAF2422867.1"/>
    </source>
</evidence>
<proteinExistence type="predicted"/>
<dbReference type="AlphaFoldDB" id="A0A9P4NI60"/>
<keyword evidence="3" id="KW-1185">Reference proteome</keyword>
<comment type="caution">
    <text evidence="2">The sequence shown here is derived from an EMBL/GenBank/DDBJ whole genome shotgun (WGS) entry which is preliminary data.</text>
</comment>